<dbReference type="Gene3D" id="2.20.25.240">
    <property type="match status" value="1"/>
</dbReference>
<dbReference type="PANTHER" id="PTHR47160:SF10">
    <property type="entry name" value="MULE TRANSPOSASE DOMAIN-CONTAINING PROTEIN"/>
    <property type="match status" value="1"/>
</dbReference>
<name>A0AA88XNA3_PINIB</name>
<proteinExistence type="predicted"/>
<dbReference type="Pfam" id="PF10551">
    <property type="entry name" value="MULE"/>
    <property type="match status" value="1"/>
</dbReference>
<dbReference type="AlphaFoldDB" id="A0AA88XNA3"/>
<accession>A0AA88XNA3</accession>
<evidence type="ECO:0000313" key="3">
    <source>
        <dbReference type="Proteomes" id="UP001186944"/>
    </source>
</evidence>
<feature type="domain" description="MULE transposase" evidence="1">
    <location>
        <begin position="170"/>
        <end position="264"/>
    </location>
</feature>
<dbReference type="InterPro" id="IPR018289">
    <property type="entry name" value="MULE_transposase_dom"/>
</dbReference>
<evidence type="ECO:0000259" key="1">
    <source>
        <dbReference type="Pfam" id="PF10551"/>
    </source>
</evidence>
<organism evidence="2 3">
    <name type="scientific">Pinctada imbricata</name>
    <name type="common">Atlantic pearl-oyster</name>
    <name type="synonym">Pinctada martensii</name>
    <dbReference type="NCBI Taxonomy" id="66713"/>
    <lineage>
        <taxon>Eukaryota</taxon>
        <taxon>Metazoa</taxon>
        <taxon>Spiralia</taxon>
        <taxon>Lophotrochozoa</taxon>
        <taxon>Mollusca</taxon>
        <taxon>Bivalvia</taxon>
        <taxon>Autobranchia</taxon>
        <taxon>Pteriomorphia</taxon>
        <taxon>Pterioida</taxon>
        <taxon>Pterioidea</taxon>
        <taxon>Pteriidae</taxon>
        <taxon>Pinctada</taxon>
    </lineage>
</organism>
<evidence type="ECO:0000313" key="2">
    <source>
        <dbReference type="EMBL" id="KAK3088597.1"/>
    </source>
</evidence>
<keyword evidence="3" id="KW-1185">Reference proteome</keyword>
<protein>
    <recommendedName>
        <fullName evidence="1">MULE transposase domain-containing protein</fullName>
    </recommendedName>
</protein>
<gene>
    <name evidence="2" type="ORF">FSP39_021128</name>
</gene>
<dbReference type="Proteomes" id="UP001186944">
    <property type="component" value="Unassembled WGS sequence"/>
</dbReference>
<feature type="non-terminal residue" evidence="2">
    <location>
        <position position="1"/>
    </location>
</feature>
<sequence length="442" mass="51152">VKNTKGDRRYWICAEKGCKATINTNGQSITKLGHTSHNHGSSPHQLVADSIIRGLKRKCQDDSRPLPVLYDEELSTLRSKEFIDDHPDHNQILQSFPTFEGCKTALYHSRSKTRPTLPLTRHQIQLDGRWTETLAGERFLLADEGDVERILIFATDDNLHHLSRAEIIYGDGTFYASPNLFTQLYSLHADVDGSIYPLVFAPLPGKSETIYTRFLQLLKDECLRRRLPLRPLEFFADFENAARKAIKTVFPSTELRGCFFHFTQCIWRKTQSLGLAVPYKEDQDIQRFIRRAAVLPLIPIRHVEDVWFNALEEIEDHHLDVTRFADYVTDYWIENHQPAEWNHFNTEGPRTTNNIEGWHSRINKKLTHGHPNIFTVVDLLQKEQAVTEAHRVQISAGGTRKLQRKKYKRIDARLTTLKRRFIAGNIRLMDYADAASHLLHLD</sequence>
<comment type="caution">
    <text evidence="2">The sequence shown here is derived from an EMBL/GenBank/DDBJ whole genome shotgun (WGS) entry which is preliminary data.</text>
</comment>
<reference evidence="2" key="1">
    <citation type="submission" date="2019-08" db="EMBL/GenBank/DDBJ databases">
        <title>The improved chromosome-level genome for the pearl oyster Pinctada fucata martensii using PacBio sequencing and Hi-C.</title>
        <authorList>
            <person name="Zheng Z."/>
        </authorList>
    </citation>
    <scope>NUCLEOTIDE SEQUENCE</scope>
    <source>
        <strain evidence="2">ZZ-2019</strain>
        <tissue evidence="2">Adductor muscle</tissue>
    </source>
</reference>
<dbReference type="PANTHER" id="PTHR47160">
    <property type="entry name" value="PUTATIVE-RELATED"/>
    <property type="match status" value="1"/>
</dbReference>
<dbReference type="EMBL" id="VSWD01000011">
    <property type="protein sequence ID" value="KAK3088597.1"/>
    <property type="molecule type" value="Genomic_DNA"/>
</dbReference>